<keyword evidence="3" id="KW-0863">Zinc-finger</keyword>
<evidence type="ECO:0000256" key="4">
    <source>
        <dbReference type="ARBA" id="ARBA00022833"/>
    </source>
</evidence>
<sequence>MQTAKLNLNSYCKGRLHFYTSTTNDDYTSLAVRFVDSSFKPHHLCIEVVPFLEILHNAENISKFLTDILQAWNICHKVVVRDNARNIICALNSSNFDHLPCIAHTLQLVIKDGLRNTPSIKNMVTNCKHIVGHAKHSSQVCKIVRIVQKKLNLPEHKLVQDEPTR</sequence>
<evidence type="ECO:0000256" key="1">
    <source>
        <dbReference type="ARBA" id="ARBA00004123"/>
    </source>
</evidence>
<comment type="caution">
    <text evidence="6">The sequence shown here is derived from an EMBL/GenBank/DDBJ whole genome shotgun (WGS) entry which is preliminary data.</text>
</comment>
<evidence type="ECO:0000313" key="6">
    <source>
        <dbReference type="EMBL" id="KAJ8885342.1"/>
    </source>
</evidence>
<name>A0ABQ9HLY8_9NEOP</name>
<evidence type="ECO:0000256" key="3">
    <source>
        <dbReference type="ARBA" id="ARBA00022771"/>
    </source>
</evidence>
<dbReference type="SUPFAM" id="SSF53098">
    <property type="entry name" value="Ribonuclease H-like"/>
    <property type="match status" value="1"/>
</dbReference>
<dbReference type="InterPro" id="IPR052035">
    <property type="entry name" value="ZnF_BED_domain_contain"/>
</dbReference>
<evidence type="ECO:0000256" key="2">
    <source>
        <dbReference type="ARBA" id="ARBA00022723"/>
    </source>
</evidence>
<keyword evidence="7" id="KW-1185">Reference proteome</keyword>
<organism evidence="6 7">
    <name type="scientific">Dryococelus australis</name>
    <dbReference type="NCBI Taxonomy" id="614101"/>
    <lineage>
        <taxon>Eukaryota</taxon>
        <taxon>Metazoa</taxon>
        <taxon>Ecdysozoa</taxon>
        <taxon>Arthropoda</taxon>
        <taxon>Hexapoda</taxon>
        <taxon>Insecta</taxon>
        <taxon>Pterygota</taxon>
        <taxon>Neoptera</taxon>
        <taxon>Polyneoptera</taxon>
        <taxon>Phasmatodea</taxon>
        <taxon>Verophasmatodea</taxon>
        <taxon>Anareolatae</taxon>
        <taxon>Phasmatidae</taxon>
        <taxon>Eurycanthinae</taxon>
        <taxon>Dryococelus</taxon>
    </lineage>
</organism>
<proteinExistence type="predicted"/>
<evidence type="ECO:0000313" key="7">
    <source>
        <dbReference type="Proteomes" id="UP001159363"/>
    </source>
</evidence>
<dbReference type="Proteomes" id="UP001159363">
    <property type="component" value="Chromosome X"/>
</dbReference>
<gene>
    <name evidence="6" type="ORF">PR048_011539</name>
</gene>
<accession>A0ABQ9HLY8</accession>
<evidence type="ECO:0000256" key="5">
    <source>
        <dbReference type="ARBA" id="ARBA00023242"/>
    </source>
</evidence>
<dbReference type="EMBL" id="JARBHB010000004">
    <property type="protein sequence ID" value="KAJ8885342.1"/>
    <property type="molecule type" value="Genomic_DNA"/>
</dbReference>
<keyword evidence="5" id="KW-0539">Nucleus</keyword>
<dbReference type="PANTHER" id="PTHR46481">
    <property type="entry name" value="ZINC FINGER BED DOMAIN-CONTAINING PROTEIN 4"/>
    <property type="match status" value="1"/>
</dbReference>
<dbReference type="PANTHER" id="PTHR46481:SF10">
    <property type="entry name" value="ZINC FINGER BED DOMAIN-CONTAINING PROTEIN 39"/>
    <property type="match status" value="1"/>
</dbReference>
<protein>
    <submittedName>
        <fullName evidence="6">Uncharacterized protein</fullName>
    </submittedName>
</protein>
<keyword evidence="4" id="KW-0862">Zinc</keyword>
<comment type="subcellular location">
    <subcellularLocation>
        <location evidence="1">Nucleus</location>
    </subcellularLocation>
</comment>
<keyword evidence="2" id="KW-0479">Metal-binding</keyword>
<dbReference type="InterPro" id="IPR012337">
    <property type="entry name" value="RNaseH-like_sf"/>
</dbReference>
<reference evidence="6 7" key="1">
    <citation type="submission" date="2023-02" db="EMBL/GenBank/DDBJ databases">
        <title>LHISI_Scaffold_Assembly.</title>
        <authorList>
            <person name="Stuart O.P."/>
            <person name="Cleave R."/>
            <person name="Magrath M.J.L."/>
            <person name="Mikheyev A.S."/>
        </authorList>
    </citation>
    <scope>NUCLEOTIDE SEQUENCE [LARGE SCALE GENOMIC DNA]</scope>
    <source>
        <strain evidence="6">Daus_M_001</strain>
        <tissue evidence="6">Leg muscle</tissue>
    </source>
</reference>